<dbReference type="Proteomes" id="UP001604335">
    <property type="component" value="Unassembled WGS sequence"/>
</dbReference>
<evidence type="ECO:0000313" key="1">
    <source>
        <dbReference type="EMBL" id="MFG3816342.1"/>
    </source>
</evidence>
<sequence length="471" mass="51568">MAKVRHTVSPAAPWKRAASLSLSVAALLTLGGAIALVTTGFAVGVRSIVDPEAAAWLDQWLPATGGITPRDLKTVAQLRAELTKGNQRMGEIVPLGRQWLVATVRQQQPNCTAGPQCWPIVQLRAYQAPNPEPQGDRPLAYRLTTTLDLEGPPESLVLAPLVKAGVATSGSTDPLPLMAVQGLKGGPAGGGWLTVSGQLPRSNQQLRYGVIVHLNISRLGRPGHLSVQGQWSSPKDRSPVWESITGNREPELIVDQSATDAPDLAIYRAIPSGFAPDPVSLEPIVLTEPLLRSTDLTDLAQYQEALKLAKLELWSPALTKLQPLRDRLVNRSLVWDDRVQAQYDALRYHADLARVRADSPQKDIPSQILADLGDSRWQRALDRFAQASLGDQATVVRWLRSAEGEKLERQVNLVLQFAPNQASVMFWKATTLAARQGRPAAIAWYRTQPGQSVEWDQRIDRWLAQIATVPR</sequence>
<protein>
    <submittedName>
        <fullName evidence="1">Uncharacterized protein</fullName>
    </submittedName>
</protein>
<comment type="caution">
    <text evidence="1">The sequence shown here is derived from an EMBL/GenBank/DDBJ whole genome shotgun (WGS) entry which is preliminary data.</text>
</comment>
<proteinExistence type="predicted"/>
<dbReference type="RefSeq" id="WP_393010166.1">
    <property type="nucleotide sequence ID" value="NZ_JAZAQF010000007.1"/>
</dbReference>
<dbReference type="EMBL" id="JAZAQF010000007">
    <property type="protein sequence ID" value="MFG3816342.1"/>
    <property type="molecule type" value="Genomic_DNA"/>
</dbReference>
<accession>A0ABW7C585</accession>
<keyword evidence="2" id="KW-1185">Reference proteome</keyword>
<evidence type="ECO:0000313" key="2">
    <source>
        <dbReference type="Proteomes" id="UP001604335"/>
    </source>
</evidence>
<gene>
    <name evidence="1" type="ORF">VPK24_01730</name>
</gene>
<name>A0ABW7C585_9CYAN</name>
<organism evidence="1 2">
    <name type="scientific">Limnothrix redekei LRLZ20PSL1</name>
    <dbReference type="NCBI Taxonomy" id="3112953"/>
    <lineage>
        <taxon>Bacteria</taxon>
        <taxon>Bacillati</taxon>
        <taxon>Cyanobacteriota</taxon>
        <taxon>Cyanophyceae</taxon>
        <taxon>Pseudanabaenales</taxon>
        <taxon>Pseudanabaenaceae</taxon>
        <taxon>Limnothrix</taxon>
    </lineage>
</organism>
<reference evidence="2" key="1">
    <citation type="journal article" date="2024" name="Algal Res.">
        <title>Biochemical, toxicological and genomic investigation of a high-biomass producing Limnothrix strain isolated from Italian shallow drinking water reservoir.</title>
        <authorList>
            <person name="Simonazzi M."/>
            <person name="Shishido T.K."/>
            <person name="Delbaje E."/>
            <person name="Wahlsten M."/>
            <person name="Fewer D.P."/>
            <person name="Sivonen K."/>
            <person name="Pezzolesi L."/>
            <person name="Pistocchi R."/>
        </authorList>
    </citation>
    <scope>NUCLEOTIDE SEQUENCE [LARGE SCALE GENOMIC DNA]</scope>
    <source>
        <strain evidence="2">LRLZ20PSL1</strain>
    </source>
</reference>